<dbReference type="EMBL" id="CAJNOG010000248">
    <property type="protein sequence ID" value="CAF1114050.1"/>
    <property type="molecule type" value="Genomic_DNA"/>
</dbReference>
<dbReference type="GO" id="GO:0009451">
    <property type="term" value="P:RNA modification"/>
    <property type="evidence" value="ECO:0007669"/>
    <property type="project" value="InterPro"/>
</dbReference>
<evidence type="ECO:0000256" key="1">
    <source>
        <dbReference type="ARBA" id="ARBA00022737"/>
    </source>
</evidence>
<proteinExistence type="predicted"/>
<reference evidence="4" key="1">
    <citation type="submission" date="2021-02" db="EMBL/GenBank/DDBJ databases">
        <authorList>
            <person name="Nowell W R."/>
        </authorList>
    </citation>
    <scope>NUCLEOTIDE SEQUENCE</scope>
</reference>
<dbReference type="GO" id="GO:0048731">
    <property type="term" value="P:system development"/>
    <property type="evidence" value="ECO:0007669"/>
    <property type="project" value="UniProtKB-ARBA"/>
</dbReference>
<accession>A0A814Q1M0</accession>
<dbReference type="InterPro" id="IPR001611">
    <property type="entry name" value="Leu-rich_rpt"/>
</dbReference>
<dbReference type="NCBIfam" id="TIGR00756">
    <property type="entry name" value="PPR"/>
    <property type="match status" value="2"/>
</dbReference>
<dbReference type="InterPro" id="IPR002885">
    <property type="entry name" value="PPR_rpt"/>
</dbReference>
<keyword evidence="1" id="KW-0677">Repeat</keyword>
<dbReference type="GO" id="GO:0003723">
    <property type="term" value="F:RNA binding"/>
    <property type="evidence" value="ECO:0007669"/>
    <property type="project" value="InterPro"/>
</dbReference>
<dbReference type="Gene3D" id="1.25.40.10">
    <property type="entry name" value="Tetratricopeptide repeat domain"/>
    <property type="match status" value="3"/>
</dbReference>
<dbReference type="InterPro" id="IPR032675">
    <property type="entry name" value="LRR_dom_sf"/>
</dbReference>
<gene>
    <name evidence="4" type="ORF">JYZ213_LOCUS22097</name>
</gene>
<dbReference type="PANTHER" id="PTHR47926">
    <property type="entry name" value="PENTATRICOPEPTIDE REPEAT-CONTAINING PROTEIN"/>
    <property type="match status" value="1"/>
</dbReference>
<dbReference type="InterPro" id="IPR032867">
    <property type="entry name" value="DYW_dom"/>
</dbReference>
<comment type="caution">
    <text evidence="4">The sequence shown here is derived from an EMBL/GenBank/DDBJ whole genome shotgun (WGS) entry which is preliminary data.</text>
</comment>
<dbReference type="SUPFAM" id="SSF52047">
    <property type="entry name" value="RNI-like"/>
    <property type="match status" value="1"/>
</dbReference>
<dbReference type="Pfam" id="PF14432">
    <property type="entry name" value="DYW_deaminase"/>
    <property type="match status" value="1"/>
</dbReference>
<evidence type="ECO:0000259" key="3">
    <source>
        <dbReference type="PROSITE" id="PS50181"/>
    </source>
</evidence>
<dbReference type="Pfam" id="PF13516">
    <property type="entry name" value="LRR_6"/>
    <property type="match status" value="6"/>
</dbReference>
<dbReference type="InterPro" id="IPR001810">
    <property type="entry name" value="F-box_dom"/>
</dbReference>
<dbReference type="GO" id="GO:0008270">
    <property type="term" value="F:zinc ion binding"/>
    <property type="evidence" value="ECO:0007669"/>
    <property type="project" value="InterPro"/>
</dbReference>
<feature type="repeat" description="PPR" evidence="2">
    <location>
        <begin position="517"/>
        <end position="551"/>
    </location>
</feature>
<dbReference type="PANTHER" id="PTHR47926:SF500">
    <property type="entry name" value="REPEAT-CONTAINING PROTEIN, PUTATIVE-RELATED"/>
    <property type="match status" value="1"/>
</dbReference>
<dbReference type="AlphaFoldDB" id="A0A814Q1M0"/>
<feature type="repeat" description="PPR" evidence="2">
    <location>
        <begin position="617"/>
        <end position="647"/>
    </location>
</feature>
<dbReference type="PROSITE" id="PS50181">
    <property type="entry name" value="FBOX"/>
    <property type="match status" value="1"/>
</dbReference>
<dbReference type="Pfam" id="PF01535">
    <property type="entry name" value="PPR"/>
    <property type="match status" value="6"/>
</dbReference>
<dbReference type="SMART" id="SM00368">
    <property type="entry name" value="LRR_RI"/>
    <property type="match status" value="8"/>
</dbReference>
<name>A0A814Q1M0_9BILA</name>
<feature type="domain" description="F-box" evidence="3">
    <location>
        <begin position="8"/>
        <end position="55"/>
    </location>
</feature>
<dbReference type="PROSITE" id="PS51375">
    <property type="entry name" value="PPR"/>
    <property type="match status" value="2"/>
</dbReference>
<dbReference type="Proteomes" id="UP000663845">
    <property type="component" value="Unassembled WGS sequence"/>
</dbReference>
<protein>
    <recommendedName>
        <fullName evidence="3">F-box domain-containing protein</fullName>
    </recommendedName>
</protein>
<sequence length="925" mass="105681">MMMDKQIEVNLNALPKEILYRIFNYLDDFHIFCTMKNVSIYMNTIIDQYHRYKVLTTLQLCNKKLGVEEIIFVANTLKQNQIVTTLDIGVNEFGDEGIYYIANALQKNQTLINLCLQLNKIGSQGTEYLANSLIQNQTLTRLNLHYNEIGDEGAKHLGNVLQQNKTLIRLNLIHNKIGEEGTYYLSNALKQNQTLTTFYLAENEIGDKGTEYLANALEQNQTLTILYLAKNNITDIGAEHFGNTLKQNQTLVTLNLKANEISSQGAEYLADALEQNQTLKTLNLKWNKIDDEGASYIAQSLYLNKVANIFYLFDVLLSYYNLTNEMKYFNDKKQFQKALELFYQCEQTNNEMISDLSINQALKSCTNIKDFQSGLNIYQRYSSQIEKNNYILASLIHFYMQSKDIKNAQILFDRLKNKTVGIYGAMMKGYITNNMPQKAIDIFFQITNPSITNVSLLFNACARIATDETLNLVKKVLSNLPDQYQNDKYILTTAFDAFIKSNDSLNAEKIFPKIPQNRLSYGNLMSAFNKNNQPRKTLDLYEQMKINKIELDPPICVLLINACSALGIYSISKSIFKQIPKSYLDNIFIDNALIDMWGKSGCVEKAKNIFDSLIQPDTIGYTSMINSYGLNGMGSEAIELFNKMPSKLIMEETYVCVLNACSHSRLVEQAQKIFSNIKNKTENTCTTMVDCFSRSFLFEEAENIINIYESNHSPSPSMLMSLLSGARNAKNSQLAEKIFNRIEKYFPQIQDRIVSASVLLANVYASTGQMEKSLNIKRKLNEINLKKPSGLSYTEVNNKIYMFRAHDLSHPRSKEISDEIEKISKELISYGHKYDSSCITRPLNENESVESVLCGHSERLAIAWNFVANPNISRIQITKNLRVCGDCHESTKLIALIRQCEIIVRDASRIHYFHKNGKCSCQDYF</sequence>
<dbReference type="FunFam" id="1.25.40.10:FF:000158">
    <property type="entry name" value="pentatricopeptide repeat-containing protein At2g33680"/>
    <property type="match status" value="1"/>
</dbReference>
<dbReference type="InterPro" id="IPR011990">
    <property type="entry name" value="TPR-like_helical_dom_sf"/>
</dbReference>
<evidence type="ECO:0000313" key="4">
    <source>
        <dbReference type="EMBL" id="CAF1114050.1"/>
    </source>
</evidence>
<dbReference type="Gene3D" id="3.80.10.10">
    <property type="entry name" value="Ribonuclease Inhibitor"/>
    <property type="match status" value="2"/>
</dbReference>
<dbReference type="InterPro" id="IPR046960">
    <property type="entry name" value="PPR_At4g14850-like_plant"/>
</dbReference>
<evidence type="ECO:0000313" key="5">
    <source>
        <dbReference type="Proteomes" id="UP000663845"/>
    </source>
</evidence>
<organism evidence="4 5">
    <name type="scientific">Adineta steineri</name>
    <dbReference type="NCBI Taxonomy" id="433720"/>
    <lineage>
        <taxon>Eukaryota</taxon>
        <taxon>Metazoa</taxon>
        <taxon>Spiralia</taxon>
        <taxon>Gnathifera</taxon>
        <taxon>Rotifera</taxon>
        <taxon>Eurotatoria</taxon>
        <taxon>Bdelloidea</taxon>
        <taxon>Adinetida</taxon>
        <taxon>Adinetidae</taxon>
        <taxon>Adineta</taxon>
    </lineage>
</organism>
<evidence type="ECO:0000256" key="2">
    <source>
        <dbReference type="PROSITE-ProRule" id="PRU00708"/>
    </source>
</evidence>